<dbReference type="AlphaFoldDB" id="A0A182JK14"/>
<organism evidence="1">
    <name type="scientific">Anopheles atroparvus</name>
    <name type="common">European mosquito</name>
    <dbReference type="NCBI Taxonomy" id="41427"/>
    <lineage>
        <taxon>Eukaryota</taxon>
        <taxon>Metazoa</taxon>
        <taxon>Ecdysozoa</taxon>
        <taxon>Arthropoda</taxon>
        <taxon>Hexapoda</taxon>
        <taxon>Insecta</taxon>
        <taxon>Pterygota</taxon>
        <taxon>Neoptera</taxon>
        <taxon>Endopterygota</taxon>
        <taxon>Diptera</taxon>
        <taxon>Nematocera</taxon>
        <taxon>Culicoidea</taxon>
        <taxon>Culicidae</taxon>
        <taxon>Anophelinae</taxon>
        <taxon>Anopheles</taxon>
    </lineage>
</organism>
<sequence>MLSKEDLLREFANCGIDIPETATISQLRQLYHSLAGEGRASLPTQALGVESSSSQGAPGEAAILNATVNDDAAAILCIGNRVACATLEVKDSSTAHMEPEADAESMCSRPTDRPATPVTPCFVPDAQTTADAVMAANENQLRLLQQQLKLMELQQKVDLLEQPRTTSARIQDCE</sequence>
<dbReference type="VEuPathDB" id="VectorBase:AATE019523"/>
<evidence type="ECO:0000313" key="1">
    <source>
        <dbReference type="EnsemblMetazoa" id="AATE019523-PA.1"/>
    </source>
</evidence>
<dbReference type="EnsemblMetazoa" id="AATE019523-RA">
    <property type="protein sequence ID" value="AATE019523-PA.1"/>
    <property type="gene ID" value="AATE019523"/>
</dbReference>
<reference evidence="1" key="1">
    <citation type="submission" date="2022-08" db="UniProtKB">
        <authorList>
            <consortium name="EnsemblMetazoa"/>
        </authorList>
    </citation>
    <scope>IDENTIFICATION</scope>
    <source>
        <strain evidence="1">EBRO</strain>
    </source>
</reference>
<protein>
    <submittedName>
        <fullName evidence="1">Uncharacterized protein</fullName>
    </submittedName>
</protein>
<proteinExistence type="predicted"/>
<dbReference type="EMBL" id="AXCP01009114">
    <property type="status" value="NOT_ANNOTATED_CDS"/>
    <property type="molecule type" value="Genomic_DNA"/>
</dbReference>
<accession>A0A182JK14</accession>
<name>A0A182JK14_ANOAO</name>